<reference evidence="1 2" key="1">
    <citation type="submission" date="2024-02" db="EMBL/GenBank/DDBJ databases">
        <title>Winogradskyella poriferorum JCM 12885.</title>
        <authorList>
            <person name="Zhang D.-F."/>
            <person name="Fu Z.-Y."/>
        </authorList>
    </citation>
    <scope>NUCLEOTIDE SEQUENCE [LARGE SCALE GENOMIC DNA]</scope>
    <source>
        <strain evidence="1 2">JCM 12885</strain>
    </source>
</reference>
<accession>A0ABU7W4V4</accession>
<evidence type="ECO:0000313" key="1">
    <source>
        <dbReference type="EMBL" id="MEF3078533.1"/>
    </source>
</evidence>
<evidence type="ECO:0000313" key="2">
    <source>
        <dbReference type="Proteomes" id="UP001356704"/>
    </source>
</evidence>
<dbReference type="EMBL" id="JAZHOU010000001">
    <property type="protein sequence ID" value="MEF3078533.1"/>
    <property type="molecule type" value="Genomic_DNA"/>
</dbReference>
<comment type="caution">
    <text evidence="1">The sequence shown here is derived from an EMBL/GenBank/DDBJ whole genome shotgun (WGS) entry which is preliminary data.</text>
</comment>
<dbReference type="Proteomes" id="UP001356704">
    <property type="component" value="Unassembled WGS sequence"/>
</dbReference>
<name>A0ABU7W4V4_9FLAO</name>
<dbReference type="SUPFAM" id="SSF49464">
    <property type="entry name" value="Carboxypeptidase regulatory domain-like"/>
    <property type="match status" value="1"/>
</dbReference>
<dbReference type="Pfam" id="PF13715">
    <property type="entry name" value="CarbopepD_reg_2"/>
    <property type="match status" value="1"/>
</dbReference>
<dbReference type="InterPro" id="IPR008969">
    <property type="entry name" value="CarboxyPept-like_regulatory"/>
</dbReference>
<dbReference type="Pfam" id="PF18939">
    <property type="entry name" value="DUF5686"/>
    <property type="match status" value="1"/>
</dbReference>
<keyword evidence="2" id="KW-1185">Reference proteome</keyword>
<dbReference type="RefSeq" id="WP_331809301.1">
    <property type="nucleotide sequence ID" value="NZ_JAZHOU010000001.1"/>
</dbReference>
<protein>
    <submittedName>
        <fullName evidence="1">DUF5686 family protein</fullName>
    </submittedName>
</protein>
<gene>
    <name evidence="1" type="ORF">V1468_05930</name>
</gene>
<dbReference type="InterPro" id="IPR043741">
    <property type="entry name" value="DUF5686"/>
</dbReference>
<organism evidence="1 2">
    <name type="scientific">Winogradskyella poriferorum</name>
    <dbReference type="NCBI Taxonomy" id="307627"/>
    <lineage>
        <taxon>Bacteria</taxon>
        <taxon>Pseudomonadati</taxon>
        <taxon>Bacteroidota</taxon>
        <taxon>Flavobacteriia</taxon>
        <taxon>Flavobacteriales</taxon>
        <taxon>Flavobacteriaceae</taxon>
        <taxon>Winogradskyella</taxon>
    </lineage>
</organism>
<sequence>MKNNFLLLFITITFSSFCQTNRKIYIADNETKKPIPFANVVYSNLSLKGTSSDIDGAFFVPSNVTELTISSVGYETKVIAFNTTTPKTIFLNPKISELDEVVLDGENPAHRIIKLATKNKDLNNPKNLKSYTYKAYDKIYLTSQNSTKSKDSILSKLDELFEGSHLFITETITKHKYLKPRLTQDSIIATKSSGFKNPNFSLLANSLQPFSFYDDHLVLVETNYLNPISKGSTRKYKFRLKEEIVKDNDTLFVISFEPKANRNFEGLKGVLTINSNKYAVQSVDAKTVNSGKIGYTIQQKYALVNEQYWFPEQLNFIMTLGSELNNMAYYGKSYISDISLFEPLTTKDFSLTTNFISDDATKKSSDFWRLNRRDSLDLMELKTYAILDSIGEKKNFDKILTYIPKVVEGRFPLKYVDIDVNQLFRYNNYEGFRTGLGLYTNDDIIKNVSVGGYGAYGFKDHTWKYGFGMYFDFSKEQDFTIDLEYKNDLLETGNFSGDRIKSTLNQRGWIASQMDAIESYSIKTNMKLIRNVDWSFGFNTSDISPQYDYAFNQNGSPITDYTNTEIQFGLTYRSNEKVTNMFGLKINEPSDKPVVNFLYARGLENTFDGDFSYNKFRFTLDHSFITKGLGKTTYRLDLGYIDKTLPYGLLFTGEGSFDRSIPFVVTNYFQTMRPYEFLSDRYASLFTTHNFGRLFNNKGKIAPEVVLYNNFSIGELSNESNHQFISFKTKDELFSETGLELQNFLKVDVNELFYLSFGVGAFYRYGFHNLDKSKDNFAFKYGMQFSFK</sequence>
<proteinExistence type="predicted"/>